<dbReference type="EMBL" id="JAUZEE010000004">
    <property type="protein sequence ID" value="MDP4300992.1"/>
    <property type="molecule type" value="Genomic_DNA"/>
</dbReference>
<evidence type="ECO:0000313" key="2">
    <source>
        <dbReference type="EMBL" id="MDP4300992.1"/>
    </source>
</evidence>
<gene>
    <name evidence="2" type="ORF">Q8X39_10130</name>
</gene>
<comment type="caution">
    <text evidence="2">The sequence shown here is derived from an EMBL/GenBank/DDBJ whole genome shotgun (WGS) entry which is preliminary data.</text>
</comment>
<keyword evidence="3" id="KW-1185">Reference proteome</keyword>
<feature type="compositionally biased region" description="Basic and acidic residues" evidence="1">
    <location>
        <begin position="172"/>
        <end position="197"/>
    </location>
</feature>
<reference evidence="2 3" key="1">
    <citation type="submission" date="2023-08" db="EMBL/GenBank/DDBJ databases">
        <authorList>
            <person name="Roldan D.M."/>
            <person name="Menes R.J."/>
        </authorList>
    </citation>
    <scope>NUCLEOTIDE SEQUENCE [LARGE SCALE GENOMIC DNA]</scope>
    <source>
        <strain evidence="2 3">CCM 2812</strain>
    </source>
</reference>
<name>A0ABT9G418_LEPDI</name>
<sequence>MQAERTSMRAVATASQHGVIDGAAGAARKPLRAEFACYMSGGRIHIGLDNRCAFVFPVDRIERFAQAHSVDLRCIRLLDGGALLHWPRLGVRLTLASLMGGEFGSTEWMRRLRASSTEPMPVAGRSARKARASHGRTGGSESADPAASNGLDLAPRGAPPPPTRYLETPAEVSHDKTGEVPEEAPHQTNHPQERSHA</sequence>
<protein>
    <submittedName>
        <fullName evidence="2">DUF2442 domain-containing protein</fullName>
    </submittedName>
</protein>
<accession>A0ABT9G418</accession>
<dbReference type="Gene3D" id="3.30.2020.40">
    <property type="entry name" value="Uncharacterised protein PF10387, DUF2442"/>
    <property type="match status" value="1"/>
</dbReference>
<dbReference type="Proteomes" id="UP001235760">
    <property type="component" value="Unassembled WGS sequence"/>
</dbReference>
<proteinExistence type="predicted"/>
<feature type="region of interest" description="Disordered" evidence="1">
    <location>
        <begin position="115"/>
        <end position="197"/>
    </location>
</feature>
<organism evidence="2 3">
    <name type="scientific">Leptothrix discophora</name>
    <dbReference type="NCBI Taxonomy" id="89"/>
    <lineage>
        <taxon>Bacteria</taxon>
        <taxon>Pseudomonadati</taxon>
        <taxon>Pseudomonadota</taxon>
        <taxon>Betaproteobacteria</taxon>
        <taxon>Burkholderiales</taxon>
        <taxon>Sphaerotilaceae</taxon>
        <taxon>Leptothrix</taxon>
    </lineage>
</organism>
<evidence type="ECO:0000256" key="1">
    <source>
        <dbReference type="SAM" id="MobiDB-lite"/>
    </source>
</evidence>
<evidence type="ECO:0000313" key="3">
    <source>
        <dbReference type="Proteomes" id="UP001235760"/>
    </source>
</evidence>